<evidence type="ECO:0000313" key="12">
    <source>
        <dbReference type="EMBL" id="PRY43358.1"/>
    </source>
</evidence>
<dbReference type="PANTHER" id="PTHR11579:SF0">
    <property type="entry name" value="PROTEIN-L-ISOASPARTATE(D-ASPARTATE) O-METHYLTRANSFERASE"/>
    <property type="match status" value="1"/>
</dbReference>
<keyword evidence="6 12" id="KW-0489">Methyltransferase</keyword>
<dbReference type="GO" id="GO:0004719">
    <property type="term" value="F:protein-L-isoaspartate (D-aspartate) O-methyltransferase activity"/>
    <property type="evidence" value="ECO:0007669"/>
    <property type="project" value="UniProtKB-EC"/>
</dbReference>
<evidence type="ECO:0000256" key="11">
    <source>
        <dbReference type="ARBA" id="ARBA00031350"/>
    </source>
</evidence>
<evidence type="ECO:0000256" key="10">
    <source>
        <dbReference type="ARBA" id="ARBA00031323"/>
    </source>
</evidence>
<dbReference type="EC" id="2.1.1.77" evidence="3"/>
<comment type="subcellular location">
    <subcellularLocation>
        <location evidence="1">Cytoplasm</location>
    </subcellularLocation>
</comment>
<accession>A0A2T0TCJ9</accession>
<comment type="caution">
    <text evidence="12">The sequence shown here is derived from an EMBL/GenBank/DDBJ whole genome shotgun (WGS) entry which is preliminary data.</text>
</comment>
<organism evidence="12 13">
    <name type="scientific">Umezawaea tangerina</name>
    <dbReference type="NCBI Taxonomy" id="84725"/>
    <lineage>
        <taxon>Bacteria</taxon>
        <taxon>Bacillati</taxon>
        <taxon>Actinomycetota</taxon>
        <taxon>Actinomycetes</taxon>
        <taxon>Pseudonocardiales</taxon>
        <taxon>Pseudonocardiaceae</taxon>
        <taxon>Umezawaea</taxon>
    </lineage>
</organism>
<dbReference type="Gene3D" id="3.40.50.150">
    <property type="entry name" value="Vaccinia Virus protein VP39"/>
    <property type="match status" value="1"/>
</dbReference>
<evidence type="ECO:0000256" key="6">
    <source>
        <dbReference type="ARBA" id="ARBA00022603"/>
    </source>
</evidence>
<dbReference type="GO" id="GO:0005737">
    <property type="term" value="C:cytoplasm"/>
    <property type="evidence" value="ECO:0007669"/>
    <property type="project" value="UniProtKB-SubCell"/>
</dbReference>
<evidence type="ECO:0000256" key="1">
    <source>
        <dbReference type="ARBA" id="ARBA00004496"/>
    </source>
</evidence>
<evidence type="ECO:0000256" key="9">
    <source>
        <dbReference type="ARBA" id="ARBA00030757"/>
    </source>
</evidence>
<dbReference type="AlphaFoldDB" id="A0A2T0TCJ9"/>
<keyword evidence="13" id="KW-1185">Reference proteome</keyword>
<comment type="similarity">
    <text evidence="2">Belongs to the methyltransferase superfamily. L-isoaspartyl/D-aspartyl protein methyltransferase family.</text>
</comment>
<dbReference type="GO" id="GO:0032259">
    <property type="term" value="P:methylation"/>
    <property type="evidence" value="ECO:0007669"/>
    <property type="project" value="UniProtKB-KW"/>
</dbReference>
<evidence type="ECO:0000256" key="5">
    <source>
        <dbReference type="ARBA" id="ARBA00022490"/>
    </source>
</evidence>
<dbReference type="NCBIfam" id="TIGR04188">
    <property type="entry name" value="methyltr_grsp"/>
    <property type="match status" value="1"/>
</dbReference>
<reference evidence="12 13" key="1">
    <citation type="submission" date="2018-03" db="EMBL/GenBank/DDBJ databases">
        <title>Genomic Encyclopedia of Archaeal and Bacterial Type Strains, Phase II (KMG-II): from individual species to whole genera.</title>
        <authorList>
            <person name="Goeker M."/>
        </authorList>
    </citation>
    <scope>NUCLEOTIDE SEQUENCE [LARGE SCALE GENOMIC DNA]</scope>
    <source>
        <strain evidence="12 13">DSM 44720</strain>
    </source>
</reference>
<evidence type="ECO:0000313" key="13">
    <source>
        <dbReference type="Proteomes" id="UP000239494"/>
    </source>
</evidence>
<name>A0A2T0TCJ9_9PSEU</name>
<dbReference type="EMBL" id="PVTF01000003">
    <property type="protein sequence ID" value="PRY43358.1"/>
    <property type="molecule type" value="Genomic_DNA"/>
</dbReference>
<protein>
    <recommendedName>
        <fullName evidence="4">Protein-L-isoaspartate O-methyltransferase</fullName>
        <ecNumber evidence="3">2.1.1.77</ecNumber>
    </recommendedName>
    <alternativeName>
        <fullName evidence="11">L-isoaspartyl protein carboxyl methyltransferase</fullName>
    </alternativeName>
    <alternativeName>
        <fullName evidence="9">Protein L-isoaspartyl methyltransferase</fullName>
    </alternativeName>
    <alternativeName>
        <fullName evidence="10">Protein-beta-aspartate methyltransferase</fullName>
    </alternativeName>
</protein>
<evidence type="ECO:0000256" key="8">
    <source>
        <dbReference type="ARBA" id="ARBA00022691"/>
    </source>
</evidence>
<evidence type="ECO:0000256" key="2">
    <source>
        <dbReference type="ARBA" id="ARBA00005369"/>
    </source>
</evidence>
<dbReference type="InterPro" id="IPR029063">
    <property type="entry name" value="SAM-dependent_MTases_sf"/>
</dbReference>
<dbReference type="SUPFAM" id="SSF53335">
    <property type="entry name" value="S-adenosyl-L-methionine-dependent methyltransferases"/>
    <property type="match status" value="1"/>
</dbReference>
<dbReference type="InterPro" id="IPR000682">
    <property type="entry name" value="PCMT"/>
</dbReference>
<evidence type="ECO:0000256" key="7">
    <source>
        <dbReference type="ARBA" id="ARBA00022679"/>
    </source>
</evidence>
<evidence type="ECO:0000256" key="4">
    <source>
        <dbReference type="ARBA" id="ARBA00013346"/>
    </source>
</evidence>
<dbReference type="CDD" id="cd02440">
    <property type="entry name" value="AdoMet_MTases"/>
    <property type="match status" value="1"/>
</dbReference>
<dbReference type="RefSeq" id="WP_106186955.1">
    <property type="nucleotide sequence ID" value="NZ_PVTF01000003.1"/>
</dbReference>
<evidence type="ECO:0000256" key="3">
    <source>
        <dbReference type="ARBA" id="ARBA00011890"/>
    </source>
</evidence>
<keyword evidence="5" id="KW-0963">Cytoplasm</keyword>
<sequence>MHEPLDLQAAALRHALTDTLLTEGALRDARWSQAFRDVDRHAFLPRFFRQLTDGTWGPVDSDDPDWLSMVYRDRVCVTQLDGDDDAWRRALGDGAVHGVPTCSSSMPTIMAIMLEALDVRRGQSVLEIGAGTGYNAALLCHVLGDEHVTTVDVDPGVLERARGHLAAVGCHPTCAVGDGELGWPERAPYDRVLCTCAVSRVPTAWFAQTKPGGVVVTTLNRSIGAGLVRFVSDGQGRGEGRVLAEDGRFMPLRAHAQSWANDLLALARTARSEERARTALDPTLVVDPRSPFEFFAGLVLPDVVVGHGERDRVHLAHPDGSWVRVRRRDKGSRVDQGGPRRLWWEVEEGYRQWLRLGRPRRDRFSVTAGPEGQRFHLGDLDWPV</sequence>
<dbReference type="PANTHER" id="PTHR11579">
    <property type="entry name" value="PROTEIN-L-ISOASPARTATE O-METHYLTRANSFERASE"/>
    <property type="match status" value="1"/>
</dbReference>
<dbReference type="InterPro" id="IPR026448">
    <property type="entry name" value="Methyltr_grasp"/>
</dbReference>
<dbReference type="Pfam" id="PF01135">
    <property type="entry name" value="PCMT"/>
    <property type="match status" value="1"/>
</dbReference>
<proteinExistence type="inferred from homology"/>
<keyword evidence="8" id="KW-0949">S-adenosyl-L-methionine</keyword>
<keyword evidence="7 12" id="KW-0808">Transferase</keyword>
<gene>
    <name evidence="12" type="ORF">CLV43_103101</name>
</gene>
<dbReference type="OrthoDB" id="5143400at2"/>
<dbReference type="Proteomes" id="UP000239494">
    <property type="component" value="Unassembled WGS sequence"/>
</dbReference>